<evidence type="ECO:0000256" key="1">
    <source>
        <dbReference type="SAM" id="Coils"/>
    </source>
</evidence>
<dbReference type="KEGG" id="aalt:CC77DRAFT_1060603"/>
<evidence type="ECO:0000313" key="4">
    <source>
        <dbReference type="EMBL" id="OAG21822.1"/>
    </source>
</evidence>
<keyword evidence="1" id="KW-0175">Coiled coil</keyword>
<evidence type="ECO:0000256" key="3">
    <source>
        <dbReference type="SAM" id="SignalP"/>
    </source>
</evidence>
<dbReference type="VEuPathDB" id="FungiDB:CC77DRAFT_1060603"/>
<dbReference type="GeneID" id="29113941"/>
<keyword evidence="5" id="KW-1185">Reference proteome</keyword>
<feature type="chain" id="PRO_5008059684" description="Prion-inhibition and propagation HeLo domain-containing protein" evidence="3">
    <location>
        <begin position="21"/>
        <end position="534"/>
    </location>
</feature>
<dbReference type="Proteomes" id="UP000077248">
    <property type="component" value="Unassembled WGS sequence"/>
</dbReference>
<gene>
    <name evidence="4" type="ORF">CC77DRAFT_1060603</name>
</gene>
<proteinExistence type="predicted"/>
<feature type="signal peptide" evidence="3">
    <location>
        <begin position="1"/>
        <end position="20"/>
    </location>
</feature>
<protein>
    <recommendedName>
        <fullName evidence="6">Prion-inhibition and propagation HeLo domain-containing protein</fullName>
    </recommendedName>
</protein>
<dbReference type="EMBL" id="KV441476">
    <property type="protein sequence ID" value="OAG21822.1"/>
    <property type="molecule type" value="Genomic_DNA"/>
</dbReference>
<reference evidence="4 5" key="1">
    <citation type="submission" date="2016-05" db="EMBL/GenBank/DDBJ databases">
        <title>Comparative analysis of secretome profiles of manganese(II)-oxidizing ascomycete fungi.</title>
        <authorList>
            <consortium name="DOE Joint Genome Institute"/>
            <person name="Zeiner C.A."/>
            <person name="Purvine S.O."/>
            <person name="Zink E.M."/>
            <person name="Wu S."/>
            <person name="Pasa-Tolic L."/>
            <person name="Chaput D.L."/>
            <person name="Haridas S."/>
            <person name="Grigoriev I.V."/>
            <person name="Santelli C.M."/>
            <person name="Hansel C.M."/>
        </authorList>
    </citation>
    <scope>NUCLEOTIDE SEQUENCE [LARGE SCALE GENOMIC DNA]</scope>
    <source>
        <strain evidence="4 5">SRC1lrK2f</strain>
    </source>
</reference>
<feature type="region of interest" description="Disordered" evidence="2">
    <location>
        <begin position="506"/>
        <end position="534"/>
    </location>
</feature>
<sequence>MDPLAILGACLACLGMLSSGISNLANAADAYLNYEDQYLDYARRYARCQASLREWDMKWSKYPPIDQATGVAKVVPELQDIRVLTSEIQRRVEEAEDEVAEGQNLPVVTSNHWTGRLRGITGPLQERWAKWRKGGSSAITKRAMHSLFKKGLMESWLTRLEKAIEDIEKSSEMTLRARTGANWAEGSSYARNKEATEAEQFMSMLTESVESLRQECIAGPCTGDWVLGLRPPEHLKSVAVWEFLVDINLELRFRHETTPARDIWELKTCYMMDNKETHDFRGKIRPILPTTNRANVPGNINVTNTICTRQDASIERAGSIGSLLIEEPHYFTTQSWKVGVTDHVRGIVNWALLLWETKWFESLCCFGLHMESSQTTNHCMMLVGECTPGQTHEHVAQRLQNLGITIAQIVLARPLRLTNHDTGTKFEQRDESGTWKEVQPKRLASDILSESKSIVLARAIEFCLTDSRFETNGFQKAYLMEYIKHIYDPVIAWHQFVRQVREEYRGQQGREVVHPPPEFDIDRTETNTRRRLTT</sequence>
<keyword evidence="3" id="KW-0732">Signal</keyword>
<evidence type="ECO:0000313" key="5">
    <source>
        <dbReference type="Proteomes" id="UP000077248"/>
    </source>
</evidence>
<dbReference type="AlphaFoldDB" id="A0A177DS41"/>
<dbReference type="OMA" id="NTICTRQ"/>
<evidence type="ECO:0008006" key="6">
    <source>
        <dbReference type="Google" id="ProtNLM"/>
    </source>
</evidence>
<name>A0A177DS41_ALTAL</name>
<organism evidence="4 5">
    <name type="scientific">Alternaria alternata</name>
    <name type="common">Alternaria rot fungus</name>
    <name type="synonym">Torula alternata</name>
    <dbReference type="NCBI Taxonomy" id="5599"/>
    <lineage>
        <taxon>Eukaryota</taxon>
        <taxon>Fungi</taxon>
        <taxon>Dikarya</taxon>
        <taxon>Ascomycota</taxon>
        <taxon>Pezizomycotina</taxon>
        <taxon>Dothideomycetes</taxon>
        <taxon>Pleosporomycetidae</taxon>
        <taxon>Pleosporales</taxon>
        <taxon>Pleosporineae</taxon>
        <taxon>Pleosporaceae</taxon>
        <taxon>Alternaria</taxon>
        <taxon>Alternaria sect. Alternaria</taxon>
        <taxon>Alternaria alternata complex</taxon>
    </lineage>
</organism>
<accession>A0A177DS41</accession>
<dbReference type="RefSeq" id="XP_018387243.1">
    <property type="nucleotide sequence ID" value="XM_018528347.1"/>
</dbReference>
<evidence type="ECO:0000256" key="2">
    <source>
        <dbReference type="SAM" id="MobiDB-lite"/>
    </source>
</evidence>
<feature type="coiled-coil region" evidence="1">
    <location>
        <begin position="78"/>
        <end position="105"/>
    </location>
</feature>